<organism evidence="2 3">
    <name type="scientific">Linum trigynum</name>
    <dbReference type="NCBI Taxonomy" id="586398"/>
    <lineage>
        <taxon>Eukaryota</taxon>
        <taxon>Viridiplantae</taxon>
        <taxon>Streptophyta</taxon>
        <taxon>Embryophyta</taxon>
        <taxon>Tracheophyta</taxon>
        <taxon>Spermatophyta</taxon>
        <taxon>Magnoliopsida</taxon>
        <taxon>eudicotyledons</taxon>
        <taxon>Gunneridae</taxon>
        <taxon>Pentapetalae</taxon>
        <taxon>rosids</taxon>
        <taxon>fabids</taxon>
        <taxon>Malpighiales</taxon>
        <taxon>Linaceae</taxon>
        <taxon>Linum</taxon>
    </lineage>
</organism>
<feature type="region of interest" description="Disordered" evidence="1">
    <location>
        <begin position="149"/>
        <end position="168"/>
    </location>
</feature>
<accession>A0AAV2E3J9</accession>
<evidence type="ECO:0000313" key="3">
    <source>
        <dbReference type="Proteomes" id="UP001497516"/>
    </source>
</evidence>
<dbReference type="Proteomes" id="UP001497516">
    <property type="component" value="Chromosome 4"/>
</dbReference>
<sequence>MPCSSQSLSLYLNRITIFTKSLVTGPKLLSHGMPKITSNPYNASTYKSRGTSNSWILTETPSSFAVHRSGVQLATFTSKGAMATWDVCSRRPNSSPTKLREAPLSTRPSDLRLEAHLCRPSSRNSGNGADGLLTRVAFFLLPAAAADAKDAEPATSSPRSPAGCRKPVPRSLPASATCFSSHGASVAAKGAELAASSYAAPVPRRRPAATRSSRAMTFSRRVSIGAPWSPSLSPVELMSTRL</sequence>
<keyword evidence="3" id="KW-1185">Reference proteome</keyword>
<proteinExistence type="predicted"/>
<dbReference type="EMBL" id="OZ034817">
    <property type="protein sequence ID" value="CAL1380394.1"/>
    <property type="molecule type" value="Genomic_DNA"/>
</dbReference>
<name>A0AAV2E3J9_9ROSI</name>
<dbReference type="AlphaFoldDB" id="A0AAV2E3J9"/>
<protein>
    <submittedName>
        <fullName evidence="2">Uncharacterized protein</fullName>
    </submittedName>
</protein>
<evidence type="ECO:0000313" key="2">
    <source>
        <dbReference type="EMBL" id="CAL1380394.1"/>
    </source>
</evidence>
<gene>
    <name evidence="2" type="ORF">LTRI10_LOCUS21841</name>
</gene>
<reference evidence="2 3" key="1">
    <citation type="submission" date="2024-04" db="EMBL/GenBank/DDBJ databases">
        <authorList>
            <person name="Fracassetti M."/>
        </authorList>
    </citation>
    <scope>NUCLEOTIDE SEQUENCE [LARGE SCALE GENOMIC DNA]</scope>
</reference>
<evidence type="ECO:0000256" key="1">
    <source>
        <dbReference type="SAM" id="MobiDB-lite"/>
    </source>
</evidence>